<sequence>MIIQHIKSLKSIFEILSRGASGKARDSYDGAVNLLAEIDSFELLKNASQAAQKAYLLMLEKPSNLKFAESFLEILIKAIACAYKIDANQRLRLLRDILPQADRRMIKASMIDALTIISDEANLDSVKATIEQFASDQDQYIRDYATAALQDIS</sequence>
<comment type="caution">
    <text evidence="1">The sequence shown here is derived from an EMBL/GenBank/DDBJ whole genome shotgun (WGS) entry which is preliminary data.</text>
</comment>
<evidence type="ECO:0000313" key="1">
    <source>
        <dbReference type="EMBL" id="PSB25354.1"/>
    </source>
</evidence>
<dbReference type="AlphaFoldDB" id="A0A2T1DY96"/>
<organism evidence="1 2">
    <name type="scientific">Stenomitos frigidus ULC18</name>
    <dbReference type="NCBI Taxonomy" id="2107698"/>
    <lineage>
        <taxon>Bacteria</taxon>
        <taxon>Bacillati</taxon>
        <taxon>Cyanobacteriota</taxon>
        <taxon>Cyanophyceae</taxon>
        <taxon>Leptolyngbyales</taxon>
        <taxon>Leptolyngbyaceae</taxon>
        <taxon>Stenomitos</taxon>
    </lineage>
</organism>
<accession>A0A2T1DY96</accession>
<dbReference type="EMBL" id="PVWK01000126">
    <property type="protein sequence ID" value="PSB25354.1"/>
    <property type="molecule type" value="Genomic_DNA"/>
</dbReference>
<name>A0A2T1DY96_9CYAN</name>
<keyword evidence="2" id="KW-1185">Reference proteome</keyword>
<proteinExistence type="predicted"/>
<gene>
    <name evidence="1" type="ORF">C7B82_23790</name>
</gene>
<reference evidence="2" key="1">
    <citation type="submission" date="2018-02" db="EMBL/GenBank/DDBJ databases">
        <authorList>
            <person name="Moore K."/>
            <person name="Momper L."/>
        </authorList>
    </citation>
    <scope>NUCLEOTIDE SEQUENCE [LARGE SCALE GENOMIC DNA]</scope>
    <source>
        <strain evidence="2">ULC18</strain>
    </source>
</reference>
<reference evidence="1 2" key="2">
    <citation type="submission" date="2018-03" db="EMBL/GenBank/DDBJ databases">
        <title>The ancient ancestry and fast evolution of plastids.</title>
        <authorList>
            <person name="Moore K.R."/>
            <person name="Magnabosco C."/>
            <person name="Momper L."/>
            <person name="Gold D.A."/>
            <person name="Bosak T."/>
            <person name="Fournier G.P."/>
        </authorList>
    </citation>
    <scope>NUCLEOTIDE SEQUENCE [LARGE SCALE GENOMIC DNA]</scope>
    <source>
        <strain evidence="1 2">ULC18</strain>
    </source>
</reference>
<protein>
    <recommendedName>
        <fullName evidence="3">HEAT repeat domain-containing protein</fullName>
    </recommendedName>
</protein>
<evidence type="ECO:0008006" key="3">
    <source>
        <dbReference type="Google" id="ProtNLM"/>
    </source>
</evidence>
<evidence type="ECO:0000313" key="2">
    <source>
        <dbReference type="Proteomes" id="UP000239576"/>
    </source>
</evidence>
<dbReference type="Proteomes" id="UP000239576">
    <property type="component" value="Unassembled WGS sequence"/>
</dbReference>